<evidence type="ECO:0000256" key="21">
    <source>
        <dbReference type="SAM" id="Coils"/>
    </source>
</evidence>
<organism evidence="24 25">
    <name type="scientific">Brachionus plicatilis</name>
    <name type="common">Marine rotifer</name>
    <name type="synonym">Brachionus muelleri</name>
    <dbReference type="NCBI Taxonomy" id="10195"/>
    <lineage>
        <taxon>Eukaryota</taxon>
        <taxon>Metazoa</taxon>
        <taxon>Spiralia</taxon>
        <taxon>Gnathifera</taxon>
        <taxon>Rotifera</taxon>
        <taxon>Eurotatoria</taxon>
        <taxon>Monogononta</taxon>
        <taxon>Pseudotrocha</taxon>
        <taxon>Ploima</taxon>
        <taxon>Brachionidae</taxon>
        <taxon>Brachionus</taxon>
    </lineage>
</organism>
<evidence type="ECO:0000256" key="14">
    <source>
        <dbReference type="ARBA" id="ARBA00022842"/>
    </source>
</evidence>
<dbReference type="SMART" id="SM00090">
    <property type="entry name" value="RIO"/>
    <property type="match status" value="1"/>
</dbReference>
<proteinExistence type="inferred from homology"/>
<dbReference type="Gene3D" id="3.30.200.20">
    <property type="entry name" value="Phosphorylase Kinase, domain 1"/>
    <property type="match status" value="1"/>
</dbReference>
<dbReference type="STRING" id="10195.A0A3M7SQC9"/>
<evidence type="ECO:0000256" key="10">
    <source>
        <dbReference type="ARBA" id="ARBA00022723"/>
    </source>
</evidence>
<comment type="subcellular location">
    <subcellularLocation>
        <location evidence="2">Cytoplasm</location>
    </subcellularLocation>
</comment>
<dbReference type="Pfam" id="PF01163">
    <property type="entry name" value="RIO1"/>
    <property type="match status" value="1"/>
</dbReference>
<comment type="subunit">
    <text evidence="17">Associated with late 40S pre-ribosomal particles. Interacts with PLK1 (via its N-terminus).</text>
</comment>
<dbReference type="InterPro" id="IPR030484">
    <property type="entry name" value="Rio2"/>
</dbReference>
<evidence type="ECO:0000256" key="12">
    <source>
        <dbReference type="ARBA" id="ARBA00022777"/>
    </source>
</evidence>
<dbReference type="SUPFAM" id="SSF56112">
    <property type="entry name" value="Protein kinase-like (PK-like)"/>
    <property type="match status" value="1"/>
</dbReference>
<protein>
    <recommendedName>
        <fullName evidence="18">Serine/threonine-protein kinase RIO2</fullName>
        <ecNumber evidence="4">2.7.11.1</ecNumber>
    </recommendedName>
    <alternativeName>
        <fullName evidence="20">RIO kinase 2</fullName>
    </alternativeName>
    <alternativeName>
        <fullName evidence="19">Serine/threonine-protein kinase rio2</fullName>
    </alternativeName>
</protein>
<keyword evidence="21" id="KW-0175">Coiled coil</keyword>
<evidence type="ECO:0000256" key="11">
    <source>
        <dbReference type="ARBA" id="ARBA00022741"/>
    </source>
</evidence>
<evidence type="ECO:0000313" key="25">
    <source>
        <dbReference type="Proteomes" id="UP000276133"/>
    </source>
</evidence>
<evidence type="ECO:0000256" key="7">
    <source>
        <dbReference type="ARBA" id="ARBA00022527"/>
    </source>
</evidence>
<dbReference type="GO" id="GO:0046872">
    <property type="term" value="F:metal ion binding"/>
    <property type="evidence" value="ECO:0007669"/>
    <property type="project" value="UniProtKB-KW"/>
</dbReference>
<dbReference type="PANTHER" id="PTHR45852">
    <property type="entry name" value="SER/THR-PROTEIN KINASE RIO2"/>
    <property type="match status" value="1"/>
</dbReference>
<dbReference type="InterPro" id="IPR018934">
    <property type="entry name" value="RIO_dom"/>
</dbReference>
<dbReference type="InterPro" id="IPR011009">
    <property type="entry name" value="Kinase-like_dom_sf"/>
</dbReference>
<dbReference type="GO" id="GO:0030490">
    <property type="term" value="P:maturation of SSU-rRNA"/>
    <property type="evidence" value="ECO:0007669"/>
    <property type="project" value="TreeGrafter"/>
</dbReference>
<accession>A0A3M7SQC9</accession>
<evidence type="ECO:0000256" key="16">
    <source>
        <dbReference type="ARBA" id="ARBA00048679"/>
    </source>
</evidence>
<evidence type="ECO:0000313" key="24">
    <source>
        <dbReference type="EMBL" id="RNA37728.1"/>
    </source>
</evidence>
<dbReference type="PANTHER" id="PTHR45852:SF1">
    <property type="entry name" value="SERINE_THREONINE-PROTEIN KINASE RIO2"/>
    <property type="match status" value="1"/>
</dbReference>
<comment type="similarity">
    <text evidence="3">Belongs to the protein kinase superfamily. RIO-type Ser/Thr kinase family.</text>
</comment>
<comment type="catalytic activity">
    <reaction evidence="16">
        <text>L-seryl-[protein] + ATP = O-phospho-L-seryl-[protein] + ADP + H(+)</text>
        <dbReference type="Rhea" id="RHEA:17989"/>
        <dbReference type="Rhea" id="RHEA-COMP:9863"/>
        <dbReference type="Rhea" id="RHEA-COMP:11604"/>
        <dbReference type="ChEBI" id="CHEBI:15378"/>
        <dbReference type="ChEBI" id="CHEBI:29999"/>
        <dbReference type="ChEBI" id="CHEBI:30616"/>
        <dbReference type="ChEBI" id="CHEBI:83421"/>
        <dbReference type="ChEBI" id="CHEBI:456216"/>
        <dbReference type="EC" id="2.7.11.1"/>
    </reaction>
</comment>
<dbReference type="InterPro" id="IPR015285">
    <property type="entry name" value="RIO2_wHTH_N"/>
</dbReference>
<evidence type="ECO:0000256" key="4">
    <source>
        <dbReference type="ARBA" id="ARBA00012513"/>
    </source>
</evidence>
<dbReference type="GO" id="GO:0005634">
    <property type="term" value="C:nucleus"/>
    <property type="evidence" value="ECO:0007669"/>
    <property type="project" value="TreeGrafter"/>
</dbReference>
<evidence type="ECO:0000256" key="9">
    <source>
        <dbReference type="ARBA" id="ARBA00022679"/>
    </source>
</evidence>
<keyword evidence="12 24" id="KW-0418">Kinase</keyword>
<dbReference type="Pfam" id="PF09202">
    <property type="entry name" value="Rio2_N"/>
    <property type="match status" value="1"/>
</dbReference>
<reference evidence="24 25" key="1">
    <citation type="journal article" date="2018" name="Sci. Rep.">
        <title>Genomic signatures of local adaptation to the degree of environmental predictability in rotifers.</title>
        <authorList>
            <person name="Franch-Gras L."/>
            <person name="Hahn C."/>
            <person name="Garcia-Roger E.M."/>
            <person name="Carmona M.J."/>
            <person name="Serra M."/>
            <person name="Gomez A."/>
        </authorList>
    </citation>
    <scope>NUCLEOTIDE SEQUENCE [LARGE SCALE GENOMIC DNA]</scope>
    <source>
        <strain evidence="24">HYR1</strain>
    </source>
</reference>
<feature type="coiled-coil region" evidence="21">
    <location>
        <begin position="308"/>
        <end position="384"/>
    </location>
</feature>
<feature type="domain" description="RIO kinase" evidence="23">
    <location>
        <begin position="65"/>
        <end position="294"/>
    </location>
</feature>
<keyword evidence="13" id="KW-0067">ATP-binding</keyword>
<keyword evidence="6" id="KW-0690">Ribosome biogenesis</keyword>
<dbReference type="GO" id="GO:0005524">
    <property type="term" value="F:ATP binding"/>
    <property type="evidence" value="ECO:0007669"/>
    <property type="project" value="UniProtKB-KW"/>
</dbReference>
<keyword evidence="25" id="KW-1185">Reference proteome</keyword>
<keyword evidence="10" id="KW-0479">Metal-binding</keyword>
<dbReference type="InterPro" id="IPR000687">
    <property type="entry name" value="RIO_kinase"/>
</dbReference>
<dbReference type="FunFam" id="1.10.10.10:FF:000053">
    <property type="entry name" value="Serine/threonine-protein kinase RIO2"/>
    <property type="match status" value="1"/>
</dbReference>
<dbReference type="OrthoDB" id="10258631at2759"/>
<evidence type="ECO:0000256" key="3">
    <source>
        <dbReference type="ARBA" id="ARBA00009196"/>
    </source>
</evidence>
<evidence type="ECO:0000256" key="17">
    <source>
        <dbReference type="ARBA" id="ARBA00064676"/>
    </source>
</evidence>
<comment type="cofactor">
    <cofactor evidence="1">
        <name>Mg(2+)</name>
        <dbReference type="ChEBI" id="CHEBI:18420"/>
    </cofactor>
</comment>
<dbReference type="FunFam" id="3.30.200.20:FF:000052">
    <property type="entry name" value="Serine/threonine-protein kinase RIO2"/>
    <property type="match status" value="1"/>
</dbReference>
<keyword evidence="5" id="KW-0963">Cytoplasm</keyword>
<keyword evidence="8" id="KW-0597">Phosphoprotein</keyword>
<evidence type="ECO:0000256" key="8">
    <source>
        <dbReference type="ARBA" id="ARBA00022553"/>
    </source>
</evidence>
<dbReference type="EC" id="2.7.11.1" evidence="4"/>
<comment type="catalytic activity">
    <reaction evidence="15">
        <text>L-threonyl-[protein] + ATP = O-phospho-L-threonyl-[protein] + ADP + H(+)</text>
        <dbReference type="Rhea" id="RHEA:46608"/>
        <dbReference type="Rhea" id="RHEA-COMP:11060"/>
        <dbReference type="Rhea" id="RHEA-COMP:11605"/>
        <dbReference type="ChEBI" id="CHEBI:15378"/>
        <dbReference type="ChEBI" id="CHEBI:30013"/>
        <dbReference type="ChEBI" id="CHEBI:30616"/>
        <dbReference type="ChEBI" id="CHEBI:61977"/>
        <dbReference type="ChEBI" id="CHEBI:456216"/>
        <dbReference type="EC" id="2.7.11.1"/>
    </reaction>
</comment>
<evidence type="ECO:0000256" key="13">
    <source>
        <dbReference type="ARBA" id="ARBA00022840"/>
    </source>
</evidence>
<dbReference type="AlphaFoldDB" id="A0A3M7SQC9"/>
<dbReference type="Gene3D" id="1.10.510.10">
    <property type="entry name" value="Transferase(Phosphotransferase) domain 1"/>
    <property type="match status" value="1"/>
</dbReference>
<dbReference type="SUPFAM" id="SSF46785">
    <property type="entry name" value="Winged helix' DNA-binding domain"/>
    <property type="match status" value="1"/>
</dbReference>
<evidence type="ECO:0000256" key="1">
    <source>
        <dbReference type="ARBA" id="ARBA00001946"/>
    </source>
</evidence>
<evidence type="ECO:0000256" key="15">
    <source>
        <dbReference type="ARBA" id="ARBA00047899"/>
    </source>
</evidence>
<dbReference type="GO" id="GO:0030688">
    <property type="term" value="C:preribosome, small subunit precursor"/>
    <property type="evidence" value="ECO:0007669"/>
    <property type="project" value="TreeGrafter"/>
</dbReference>
<keyword evidence="11" id="KW-0547">Nucleotide-binding</keyword>
<dbReference type="EMBL" id="REGN01000986">
    <property type="protein sequence ID" value="RNA37728.1"/>
    <property type="molecule type" value="Genomic_DNA"/>
</dbReference>
<dbReference type="Proteomes" id="UP000276133">
    <property type="component" value="Unassembled WGS sequence"/>
</dbReference>
<evidence type="ECO:0000256" key="18">
    <source>
        <dbReference type="ARBA" id="ARBA00068353"/>
    </source>
</evidence>
<name>A0A3M7SQC9_BRAPC</name>
<dbReference type="InterPro" id="IPR036390">
    <property type="entry name" value="WH_DNA-bd_sf"/>
</dbReference>
<evidence type="ECO:0000256" key="5">
    <source>
        <dbReference type="ARBA" id="ARBA00022490"/>
    </source>
</evidence>
<evidence type="ECO:0000256" key="6">
    <source>
        <dbReference type="ARBA" id="ARBA00022517"/>
    </source>
</evidence>
<dbReference type="Gene3D" id="1.10.10.10">
    <property type="entry name" value="Winged helix-like DNA-binding domain superfamily/Winged helix DNA-binding domain"/>
    <property type="match status" value="1"/>
</dbReference>
<gene>
    <name evidence="24" type="ORF">BpHYR1_045690</name>
</gene>
<sequence length="482" mass="56401">MGRFDVTMIKYLTPEDFRVLTAIEMGMKNHEVVPLQLVASIASLRNGGCHKIIKELIRHKLVCFEHSKVQGYRLTCLGYDFLALKALTSRHIVKSVGNQIGVGKESDIYIAANDNDEQVVLKFHRLGRTSFRQIKSKRDYLKNRKTGSWLYLSRLSAMKEFAFMKALYDNGFPVPKPHDFNRHTVAMQLVQGYPLCQIHEIEDVQQVYDDIMNLIVHLANYGLIHSDFNEFNLMLNDKDAVTLIDFPQMVSTSHANAEFYFDRDVQCIRDFFKRRFNFESESLPKFSDVKKVYSLDVEVNASGFSKEIQEFDKVLDEMNDQKEEQEEEDEFVAKALEADHQEDKDNENLEYKNELEKFEAEDKKKEYKVENEKCKEVLNEEEISELNDQFDENFSLENKMYRPYRDNETKEDGDSDESDNYSCTTTTSTIIDPRMVRSRVRKSLLQKIKTEKRRIRNKGEASIVTQRNREVNDTIKSSMIFL</sequence>
<comment type="caution">
    <text evidence="24">The sequence shown here is derived from an EMBL/GenBank/DDBJ whole genome shotgun (WGS) entry which is preliminary data.</text>
</comment>
<feature type="region of interest" description="Disordered" evidence="22">
    <location>
        <begin position="405"/>
        <end position="425"/>
    </location>
</feature>
<dbReference type="GO" id="GO:0005829">
    <property type="term" value="C:cytosol"/>
    <property type="evidence" value="ECO:0007669"/>
    <property type="project" value="TreeGrafter"/>
</dbReference>
<dbReference type="InterPro" id="IPR036388">
    <property type="entry name" value="WH-like_DNA-bd_sf"/>
</dbReference>
<keyword evidence="9" id="KW-0808">Transferase</keyword>
<dbReference type="CDD" id="cd05144">
    <property type="entry name" value="RIO2_C"/>
    <property type="match status" value="1"/>
</dbReference>
<evidence type="ECO:0000256" key="20">
    <source>
        <dbReference type="ARBA" id="ARBA00076005"/>
    </source>
</evidence>
<dbReference type="GO" id="GO:0004674">
    <property type="term" value="F:protein serine/threonine kinase activity"/>
    <property type="evidence" value="ECO:0007669"/>
    <property type="project" value="UniProtKB-KW"/>
</dbReference>
<evidence type="ECO:0000256" key="2">
    <source>
        <dbReference type="ARBA" id="ARBA00004496"/>
    </source>
</evidence>
<keyword evidence="7" id="KW-0723">Serine/threonine-protein kinase</keyword>
<keyword evidence="14" id="KW-0460">Magnesium</keyword>
<evidence type="ECO:0000256" key="19">
    <source>
        <dbReference type="ARBA" id="ARBA00068837"/>
    </source>
</evidence>
<evidence type="ECO:0000259" key="23">
    <source>
        <dbReference type="SMART" id="SM00090"/>
    </source>
</evidence>
<dbReference type="FunFam" id="1.10.510.10:FF:000307">
    <property type="entry name" value="Serine/threonine-protein kinase RIO2"/>
    <property type="match status" value="1"/>
</dbReference>
<evidence type="ECO:0000256" key="22">
    <source>
        <dbReference type="SAM" id="MobiDB-lite"/>
    </source>
</evidence>